<keyword evidence="4" id="KW-0808">Transferase</keyword>
<dbReference type="PANTHER" id="PTHR37312">
    <property type="entry name" value="MEMBRANE-BOUND ACYLTRANSFERASE YKRP-RELATED"/>
    <property type="match status" value="1"/>
</dbReference>
<evidence type="ECO:0000256" key="2">
    <source>
        <dbReference type="SAM" id="Phobius"/>
    </source>
</evidence>
<organism evidence="4 5">
    <name type="scientific">Sagittula marina</name>
    <dbReference type="NCBI Taxonomy" id="943940"/>
    <lineage>
        <taxon>Bacteria</taxon>
        <taxon>Pseudomonadati</taxon>
        <taxon>Pseudomonadota</taxon>
        <taxon>Alphaproteobacteria</taxon>
        <taxon>Rhodobacterales</taxon>
        <taxon>Roseobacteraceae</taxon>
        <taxon>Sagittula</taxon>
    </lineage>
</organism>
<dbReference type="RefSeq" id="WP_183964611.1">
    <property type="nucleotide sequence ID" value="NZ_BAABBZ010000059.1"/>
</dbReference>
<evidence type="ECO:0000313" key="4">
    <source>
        <dbReference type="EMBL" id="MBB3985238.1"/>
    </source>
</evidence>
<keyword evidence="5" id="KW-1185">Reference proteome</keyword>
<dbReference type="AlphaFoldDB" id="A0A7W6DLM3"/>
<reference evidence="4 5" key="1">
    <citation type="submission" date="2020-08" db="EMBL/GenBank/DDBJ databases">
        <title>Genomic Encyclopedia of Type Strains, Phase IV (KMG-IV): sequencing the most valuable type-strain genomes for metagenomic binning, comparative biology and taxonomic classification.</title>
        <authorList>
            <person name="Goeker M."/>
        </authorList>
    </citation>
    <scope>NUCLEOTIDE SEQUENCE [LARGE SCALE GENOMIC DNA]</scope>
    <source>
        <strain evidence="4 5">DSM 102235</strain>
    </source>
</reference>
<keyword evidence="2" id="KW-0472">Membrane</keyword>
<evidence type="ECO:0000313" key="5">
    <source>
        <dbReference type="Proteomes" id="UP000541426"/>
    </source>
</evidence>
<keyword evidence="2" id="KW-1133">Transmembrane helix</keyword>
<dbReference type="Pfam" id="PF01757">
    <property type="entry name" value="Acyl_transf_3"/>
    <property type="match status" value="1"/>
</dbReference>
<dbReference type="InterPro" id="IPR052734">
    <property type="entry name" value="Nod_factor_acetyltransferase"/>
</dbReference>
<evidence type="ECO:0000259" key="3">
    <source>
        <dbReference type="Pfam" id="PF01757"/>
    </source>
</evidence>
<feature type="transmembrane region" description="Helical" evidence="2">
    <location>
        <begin position="183"/>
        <end position="200"/>
    </location>
</feature>
<feature type="transmembrane region" description="Helical" evidence="2">
    <location>
        <begin position="231"/>
        <end position="249"/>
    </location>
</feature>
<sequence length="350" mass="37414">MTRNATEDAGGGPAAAGAPPPAAAITAPATKGRGRIEWLDRSKGAGIFLVVFGHCWLGLASAGILTDAGVIHTVERLIYSFHMPLFFLLSGYTFERWAARRTPSEAIKDRCLRLLWPLFLWHYIFAGARFLAGDAANTPGGLNTVISLPLPPVDHFWFLWALFLVQLIVWPLVRLIALPRGAWIALAAVTALLVSIPGLPLGPLTVGAALHLPIFLVGIALARMSALPATGWYVVTAAAVFILLDAATLALPPVIIVRIAVAACLSIAFVVLMNALPSGRITSWLDELGRLSMPIFLAHTLFTAATRIGLSRVTDATLPHLLVGTAFGLAGPIALYHLTRRIMPPRLIGF</sequence>
<protein>
    <submittedName>
        <fullName evidence="4">Fucose 4-O-acetylase-like acetyltransferase</fullName>
    </submittedName>
</protein>
<gene>
    <name evidence="4" type="ORF">GGQ68_001567</name>
</gene>
<dbReference type="Proteomes" id="UP000541426">
    <property type="component" value="Unassembled WGS sequence"/>
</dbReference>
<dbReference type="EMBL" id="JACIEJ010000003">
    <property type="protein sequence ID" value="MBB3985238.1"/>
    <property type="molecule type" value="Genomic_DNA"/>
</dbReference>
<dbReference type="PANTHER" id="PTHR37312:SF1">
    <property type="entry name" value="MEMBRANE-BOUND ACYLTRANSFERASE YKRP-RELATED"/>
    <property type="match status" value="1"/>
</dbReference>
<proteinExistence type="predicted"/>
<evidence type="ECO:0000256" key="1">
    <source>
        <dbReference type="SAM" id="MobiDB-lite"/>
    </source>
</evidence>
<feature type="region of interest" description="Disordered" evidence="1">
    <location>
        <begin position="1"/>
        <end position="23"/>
    </location>
</feature>
<name>A0A7W6DLM3_9RHOB</name>
<feature type="transmembrane region" description="Helical" evidence="2">
    <location>
        <begin position="77"/>
        <end position="94"/>
    </location>
</feature>
<feature type="transmembrane region" description="Helical" evidence="2">
    <location>
        <begin position="114"/>
        <end position="132"/>
    </location>
</feature>
<accession>A0A7W6DLM3</accession>
<comment type="caution">
    <text evidence="4">The sequence shown here is derived from an EMBL/GenBank/DDBJ whole genome shotgun (WGS) entry which is preliminary data.</text>
</comment>
<feature type="transmembrane region" description="Helical" evidence="2">
    <location>
        <begin position="316"/>
        <end position="338"/>
    </location>
</feature>
<keyword evidence="2" id="KW-0812">Transmembrane</keyword>
<feature type="transmembrane region" description="Helical" evidence="2">
    <location>
        <begin position="255"/>
        <end position="276"/>
    </location>
</feature>
<dbReference type="InterPro" id="IPR002656">
    <property type="entry name" value="Acyl_transf_3_dom"/>
</dbReference>
<feature type="domain" description="Acyltransferase 3" evidence="3">
    <location>
        <begin position="37"/>
        <end position="337"/>
    </location>
</feature>
<feature type="transmembrane region" description="Helical" evidence="2">
    <location>
        <begin position="45"/>
        <end position="65"/>
    </location>
</feature>
<dbReference type="GO" id="GO:0016747">
    <property type="term" value="F:acyltransferase activity, transferring groups other than amino-acyl groups"/>
    <property type="evidence" value="ECO:0007669"/>
    <property type="project" value="InterPro"/>
</dbReference>
<feature type="transmembrane region" description="Helical" evidence="2">
    <location>
        <begin position="157"/>
        <end position="176"/>
    </location>
</feature>